<sequence length="477" mass="54782">MKYAPLILILLVLFISTLYIKKNLSKFICACEKETFTDTIAKTQPPPHFKTFDDYFKNIKTQILQMRPFLKLGRADLYKKGPIKYANDIKLLDELDVLIGSLTTIDKPALTGCKTRNDGKDGDDKLVTKDGTRRHDNPNANANFANPYLTTMMDQHCSEATREQCGKPPKHHRCAWYGDSPPKSGTIEGFTSVEYFTTTVDNPDYKILIDIVKWVERSEPGVFTQNWKDLMAPAINEEEYCKFWNFFYSIGIEKGTDVDIKKCVKKKGQIEEKSFSKGQTSLFNFTDKYLQTIPVSNLDTPAKIDTTEKIDPTSTVKSCDTDGKSISKEIKYLDMDKYILKTEMIAPPDMSDYVKRDELDKFKIDKSKYILKSRIPSPSRLPDPNKYILKTELKHTETKKPPMYKGYNIAGGPLDMTMDNALYPMKSRFNTCAYAKVNKKDHKQKSTKDDNNNEYNSNRLSQCKVQRNMHTPDIFGR</sequence>
<organism evidence="2">
    <name type="scientific">viral metagenome</name>
    <dbReference type="NCBI Taxonomy" id="1070528"/>
    <lineage>
        <taxon>unclassified sequences</taxon>
        <taxon>metagenomes</taxon>
        <taxon>organismal metagenomes</taxon>
    </lineage>
</organism>
<evidence type="ECO:0000313" key="2">
    <source>
        <dbReference type="EMBL" id="QHS86716.1"/>
    </source>
</evidence>
<name>A0A6C0B3T5_9ZZZZ</name>
<protein>
    <submittedName>
        <fullName evidence="2">Uncharacterized protein</fullName>
    </submittedName>
</protein>
<feature type="compositionally biased region" description="Basic and acidic residues" evidence="1">
    <location>
        <begin position="121"/>
        <end position="137"/>
    </location>
</feature>
<feature type="region of interest" description="Disordered" evidence="1">
    <location>
        <begin position="121"/>
        <end position="142"/>
    </location>
</feature>
<reference evidence="2" key="1">
    <citation type="journal article" date="2020" name="Nature">
        <title>Giant virus diversity and host interactions through global metagenomics.</title>
        <authorList>
            <person name="Schulz F."/>
            <person name="Roux S."/>
            <person name="Paez-Espino D."/>
            <person name="Jungbluth S."/>
            <person name="Walsh D.A."/>
            <person name="Denef V.J."/>
            <person name="McMahon K.D."/>
            <person name="Konstantinidis K.T."/>
            <person name="Eloe-Fadrosh E.A."/>
            <person name="Kyrpides N.C."/>
            <person name="Woyke T."/>
        </authorList>
    </citation>
    <scope>NUCLEOTIDE SEQUENCE</scope>
    <source>
        <strain evidence="2">GVMAG-M-3300009422-16</strain>
    </source>
</reference>
<dbReference type="EMBL" id="MN739060">
    <property type="protein sequence ID" value="QHS86716.1"/>
    <property type="molecule type" value="Genomic_DNA"/>
</dbReference>
<accession>A0A6C0B3T5</accession>
<feature type="region of interest" description="Disordered" evidence="1">
    <location>
        <begin position="438"/>
        <end position="461"/>
    </location>
</feature>
<evidence type="ECO:0000256" key="1">
    <source>
        <dbReference type="SAM" id="MobiDB-lite"/>
    </source>
</evidence>
<proteinExistence type="predicted"/>
<dbReference type="AlphaFoldDB" id="A0A6C0B3T5"/>